<dbReference type="SUPFAM" id="SSF55729">
    <property type="entry name" value="Acyl-CoA N-acyltransferases (Nat)"/>
    <property type="match status" value="1"/>
</dbReference>
<accession>A0ABU9DP98</accession>
<name>A0ABU9DP98_9BACL</name>
<dbReference type="Proteomes" id="UP001469365">
    <property type="component" value="Unassembled WGS sequence"/>
</dbReference>
<comment type="caution">
    <text evidence="2">The sequence shown here is derived from an EMBL/GenBank/DDBJ whole genome shotgun (WGS) entry which is preliminary data.</text>
</comment>
<dbReference type="EMBL" id="JBBPCC010000016">
    <property type="protein sequence ID" value="MEK8130699.1"/>
    <property type="molecule type" value="Genomic_DNA"/>
</dbReference>
<protein>
    <submittedName>
        <fullName evidence="2">GNAT family N-acetyltransferase</fullName>
    </submittedName>
</protein>
<organism evidence="2 3">
    <name type="scientific">Paenibacillus filicis</name>
    <dbReference type="NCBI Taxonomy" id="669464"/>
    <lineage>
        <taxon>Bacteria</taxon>
        <taxon>Bacillati</taxon>
        <taxon>Bacillota</taxon>
        <taxon>Bacilli</taxon>
        <taxon>Bacillales</taxon>
        <taxon>Paenibacillaceae</taxon>
        <taxon>Paenibacillus</taxon>
    </lineage>
</organism>
<dbReference type="InterPro" id="IPR000182">
    <property type="entry name" value="GNAT_dom"/>
</dbReference>
<evidence type="ECO:0000313" key="2">
    <source>
        <dbReference type="EMBL" id="MEK8130699.1"/>
    </source>
</evidence>
<sequence length="163" mass="18820">MDIESAKLSFRLAPLQLSHCREICEWQYEPPYQLYQWRPWELMASLQEEFADPQLRDEQYRAVLDASGTLCGFAQLFPMAGVTRLGLGMRPDACGRGSGANFVRAIAEEARRLQPEHEIDLEVLTWNERAIRAYLRAGFEITDTYERMTPTGAAEFHCMVWQN</sequence>
<evidence type="ECO:0000313" key="3">
    <source>
        <dbReference type="Proteomes" id="UP001469365"/>
    </source>
</evidence>
<feature type="domain" description="N-acetyltransferase" evidence="1">
    <location>
        <begin position="21"/>
        <end position="161"/>
    </location>
</feature>
<dbReference type="Gene3D" id="3.40.630.30">
    <property type="match status" value="1"/>
</dbReference>
<dbReference type="Pfam" id="PF00583">
    <property type="entry name" value="Acetyltransf_1"/>
    <property type="match status" value="1"/>
</dbReference>
<reference evidence="2 3" key="1">
    <citation type="submission" date="2024-04" db="EMBL/GenBank/DDBJ databases">
        <title>draft genome sequnece of Paenibacillus filicis.</title>
        <authorList>
            <person name="Kim D.-U."/>
        </authorList>
    </citation>
    <scope>NUCLEOTIDE SEQUENCE [LARGE SCALE GENOMIC DNA]</scope>
    <source>
        <strain evidence="2 3">KACC14197</strain>
    </source>
</reference>
<dbReference type="PROSITE" id="PS51186">
    <property type="entry name" value="GNAT"/>
    <property type="match status" value="1"/>
</dbReference>
<dbReference type="RefSeq" id="WP_341417953.1">
    <property type="nucleotide sequence ID" value="NZ_JBBPCC010000016.1"/>
</dbReference>
<evidence type="ECO:0000259" key="1">
    <source>
        <dbReference type="PROSITE" id="PS51186"/>
    </source>
</evidence>
<gene>
    <name evidence="2" type="ORF">WMW72_22585</name>
</gene>
<proteinExistence type="predicted"/>
<dbReference type="InterPro" id="IPR016181">
    <property type="entry name" value="Acyl_CoA_acyltransferase"/>
</dbReference>
<keyword evidence="3" id="KW-1185">Reference proteome</keyword>